<evidence type="ECO:0000313" key="2">
    <source>
        <dbReference type="EMBL" id="KAK7691997.1"/>
    </source>
</evidence>
<organism evidence="2 3">
    <name type="scientific">Cerrena zonata</name>
    <dbReference type="NCBI Taxonomy" id="2478898"/>
    <lineage>
        <taxon>Eukaryota</taxon>
        <taxon>Fungi</taxon>
        <taxon>Dikarya</taxon>
        <taxon>Basidiomycota</taxon>
        <taxon>Agaricomycotina</taxon>
        <taxon>Agaricomycetes</taxon>
        <taxon>Polyporales</taxon>
        <taxon>Cerrenaceae</taxon>
        <taxon>Cerrena</taxon>
    </lineage>
</organism>
<feature type="transmembrane region" description="Helical" evidence="1">
    <location>
        <begin position="12"/>
        <end position="28"/>
    </location>
</feature>
<gene>
    <name evidence="2" type="ORF">QCA50_005402</name>
</gene>
<sequence length="311" mass="34149">MSSEHHFQASDVIAFRYIHVAIASAWLWDALVSFSTEVDAFVGRTTGYAGFAYVSSRVLTLAIVICEIVVAVTPLGPKRCNILIHMLSALGTTTTCLGTFLFLIRVRGAFFHSKLARRVYSVWWFLAVVAMMSTTPFSFSGESIEDSDLCAVSRAAKIEAVGCFTVAAFDCAVFVSISFRVISFNGSPMSGWARAKAFITGSKAGPIAKALLQTGQLYYFPMSTLLVCLLTFEFSSFLPPRVSPQCQATTYLAIAVSYNMMACRVFRLLRLVVANLEATVTTEMGTSNLCFRQYHARGEESTYDETLSTQL</sequence>
<dbReference type="EMBL" id="JASBNA010000005">
    <property type="protein sequence ID" value="KAK7691997.1"/>
    <property type="molecule type" value="Genomic_DNA"/>
</dbReference>
<keyword evidence="3" id="KW-1185">Reference proteome</keyword>
<keyword evidence="1" id="KW-0812">Transmembrane</keyword>
<dbReference type="AlphaFoldDB" id="A0AAW0GJE7"/>
<proteinExistence type="predicted"/>
<reference evidence="2 3" key="1">
    <citation type="submission" date="2022-09" db="EMBL/GenBank/DDBJ databases">
        <authorList>
            <person name="Palmer J.M."/>
        </authorList>
    </citation>
    <scope>NUCLEOTIDE SEQUENCE [LARGE SCALE GENOMIC DNA]</scope>
    <source>
        <strain evidence="2 3">DSM 7382</strain>
    </source>
</reference>
<keyword evidence="1" id="KW-0472">Membrane</keyword>
<feature type="transmembrane region" description="Helical" evidence="1">
    <location>
        <begin position="218"/>
        <end position="238"/>
    </location>
</feature>
<evidence type="ECO:0000313" key="3">
    <source>
        <dbReference type="Proteomes" id="UP001385951"/>
    </source>
</evidence>
<evidence type="ECO:0000256" key="1">
    <source>
        <dbReference type="SAM" id="Phobius"/>
    </source>
</evidence>
<feature type="transmembrane region" description="Helical" evidence="1">
    <location>
        <begin position="82"/>
        <end position="102"/>
    </location>
</feature>
<protein>
    <submittedName>
        <fullName evidence="2">Uncharacterized protein</fullName>
    </submittedName>
</protein>
<keyword evidence="1" id="KW-1133">Transmembrane helix</keyword>
<feature type="transmembrane region" description="Helical" evidence="1">
    <location>
        <begin position="122"/>
        <end position="139"/>
    </location>
</feature>
<comment type="caution">
    <text evidence="2">The sequence shown here is derived from an EMBL/GenBank/DDBJ whole genome shotgun (WGS) entry which is preliminary data.</text>
</comment>
<feature type="transmembrane region" description="Helical" evidence="1">
    <location>
        <begin position="48"/>
        <end position="70"/>
    </location>
</feature>
<name>A0AAW0GJE7_9APHY</name>
<accession>A0AAW0GJE7</accession>
<dbReference type="Proteomes" id="UP001385951">
    <property type="component" value="Unassembled WGS sequence"/>
</dbReference>
<feature type="transmembrane region" description="Helical" evidence="1">
    <location>
        <begin position="160"/>
        <end position="182"/>
    </location>
</feature>